<dbReference type="AlphaFoldDB" id="A0A9X1FNU1"/>
<protein>
    <submittedName>
        <fullName evidence="1">Uncharacterized protein</fullName>
    </submittedName>
</protein>
<dbReference type="Proteomes" id="UP001138686">
    <property type="component" value="Unassembled WGS sequence"/>
</dbReference>
<reference evidence="1" key="1">
    <citation type="submission" date="2021-07" db="EMBL/GenBank/DDBJ databases">
        <title>Aureisphaera sp. CAU 1614 isolated from sea sediment.</title>
        <authorList>
            <person name="Kim W."/>
        </authorList>
    </citation>
    <scope>NUCLEOTIDE SEQUENCE</scope>
    <source>
        <strain evidence="1">CAU 1614</strain>
    </source>
</reference>
<comment type="caution">
    <text evidence="1">The sequence shown here is derived from an EMBL/GenBank/DDBJ whole genome shotgun (WGS) entry which is preliminary data.</text>
</comment>
<sequence>MKYFFFFSVVFFWSCKETSEKQETAQKVNEVVVSIKNPSAENSSLPRLFSNGEELFLSWISKKDSLSILNYSKYSDGVWLPSEEIISGTDWFVNWADFPQIAENSGNILTSYLQKSADGTYTYDVKLNLYNDSTKTWKRNFILHNDGTKSEHGFVSIQPYVSNSFFVTWLDGRNTAGGHENHSEHGNSAMNLRGAIVFEDGTIDYDKILDDRVCDCCNTAAAIGSNDELIVVYRDRSEEEVRDISMKRWTRDSNWLPPITIGNDQWKIAGCPVNGPAVDTYESSTAVAWFTGVGDEGKVNVAFSGNYKNPIRVDAGNATGRVDIVMLSETEAAVLWMEPQGEDEVIQLVKVSSNGDNGVPITISKTSRERASGFPQLEKVGDTLFVAWTVTAKESSKIEMASVSLNVL</sequence>
<dbReference type="EMBL" id="JAHWDP010000002">
    <property type="protein sequence ID" value="MBW2937852.1"/>
    <property type="molecule type" value="Genomic_DNA"/>
</dbReference>
<accession>A0A9X1FNU1</accession>
<gene>
    <name evidence="1" type="ORF">KXJ69_07010</name>
</gene>
<evidence type="ECO:0000313" key="2">
    <source>
        <dbReference type="Proteomes" id="UP001138686"/>
    </source>
</evidence>
<proteinExistence type="predicted"/>
<evidence type="ECO:0000313" key="1">
    <source>
        <dbReference type="EMBL" id="MBW2937852.1"/>
    </source>
</evidence>
<keyword evidence="2" id="KW-1185">Reference proteome</keyword>
<organism evidence="1 2">
    <name type="scientific">Halomarinibacterium sedimenti</name>
    <dbReference type="NCBI Taxonomy" id="2857106"/>
    <lineage>
        <taxon>Bacteria</taxon>
        <taxon>Pseudomonadati</taxon>
        <taxon>Bacteroidota</taxon>
        <taxon>Flavobacteriia</taxon>
        <taxon>Flavobacteriales</taxon>
        <taxon>Flavobacteriaceae</taxon>
        <taxon>Halomarinibacterium</taxon>
    </lineage>
</organism>
<dbReference type="RefSeq" id="WP_219052279.1">
    <property type="nucleotide sequence ID" value="NZ_JAHWDP010000002.1"/>
</dbReference>
<name>A0A9X1FNU1_9FLAO</name>